<organism evidence="1 2">
    <name type="scientific">Paracoccidioides brasiliensis</name>
    <dbReference type="NCBI Taxonomy" id="121759"/>
    <lineage>
        <taxon>Eukaryota</taxon>
        <taxon>Fungi</taxon>
        <taxon>Dikarya</taxon>
        <taxon>Ascomycota</taxon>
        <taxon>Pezizomycotina</taxon>
        <taxon>Eurotiomycetes</taxon>
        <taxon>Eurotiomycetidae</taxon>
        <taxon>Onygenales</taxon>
        <taxon>Ajellomycetaceae</taxon>
        <taxon>Paracoccidioides</taxon>
    </lineage>
</organism>
<evidence type="ECO:0000313" key="2">
    <source>
        <dbReference type="Proteomes" id="UP000242814"/>
    </source>
</evidence>
<gene>
    <name evidence="1" type="ORF">ACO22_08094</name>
</gene>
<comment type="caution">
    <text evidence="1">The sequence shown here is derived from an EMBL/GenBank/DDBJ whole genome shotgun (WGS) entry which is preliminary data.</text>
</comment>
<reference evidence="1 2" key="1">
    <citation type="submission" date="2016-06" db="EMBL/GenBank/DDBJ databases">
        <authorList>
            <person name="Kjaerup R.B."/>
            <person name="Dalgaard T.S."/>
            <person name="Juul-Madsen H.R."/>
        </authorList>
    </citation>
    <scope>NUCLEOTIDE SEQUENCE [LARGE SCALE GENOMIC DNA]</scope>
    <source>
        <strain evidence="1 2">Pb300</strain>
    </source>
</reference>
<sequence length="167" mass="18357">QPLAAVPVHPPPQLGRNTTNQAYSYLDIQGLQIWQGFNLETILQQYQNVLNGAVIAADPMPASPPRPITAENVLQAQICEILRPRIRRSLRVGFSFLANNGGMQGRTELCFDVGEAARAIENYKPDTAYFDIHAAPATAPNRAPGDVKPSWKWRTDMGGSQNCQSTK</sequence>
<feature type="non-terminal residue" evidence="1">
    <location>
        <position position="1"/>
    </location>
</feature>
<dbReference type="VEuPathDB" id="FungiDB:PABG_07696"/>
<accession>A0A1D2J2U0</accession>
<dbReference type="AlphaFoldDB" id="A0A1D2J2U0"/>
<dbReference type="EMBL" id="LZYO01000942">
    <property type="protein sequence ID" value="ODH12613.1"/>
    <property type="molecule type" value="Genomic_DNA"/>
</dbReference>
<name>A0A1D2J2U0_PARBR</name>
<evidence type="ECO:0000313" key="1">
    <source>
        <dbReference type="EMBL" id="ODH12613.1"/>
    </source>
</evidence>
<protein>
    <submittedName>
        <fullName evidence="1">Uncharacterized protein</fullName>
    </submittedName>
</protein>
<dbReference type="VEuPathDB" id="FungiDB:PADG_11614"/>
<dbReference type="Proteomes" id="UP000242814">
    <property type="component" value="Unassembled WGS sequence"/>
</dbReference>
<proteinExistence type="predicted"/>